<protein>
    <submittedName>
        <fullName evidence="1">Uncharacterized protein</fullName>
    </submittedName>
</protein>
<gene>
    <name evidence="1" type="ORF">OG327_33150</name>
</gene>
<sequence>MAGHTFRIRTRRRLLVDVPAVFEGLGPVRAIGRTAHGLTSAVVCLDSQPGADQTPPSK</sequence>
<evidence type="ECO:0000313" key="1">
    <source>
        <dbReference type="EMBL" id="WTU77773.1"/>
    </source>
</evidence>
<dbReference type="AlphaFoldDB" id="A0AAU2JY87"/>
<proteinExistence type="predicted"/>
<name>A0AAU2JY87_9ACTN</name>
<organism evidence="1">
    <name type="scientific">Streptomyces sp. NBC_00049</name>
    <dbReference type="NCBI Taxonomy" id="2903617"/>
    <lineage>
        <taxon>Bacteria</taxon>
        <taxon>Bacillati</taxon>
        <taxon>Actinomycetota</taxon>
        <taxon>Actinomycetes</taxon>
        <taxon>Kitasatosporales</taxon>
        <taxon>Streptomycetaceae</taxon>
        <taxon>Streptomyces</taxon>
    </lineage>
</organism>
<accession>A0AAU2JY87</accession>
<dbReference type="EMBL" id="CP108264">
    <property type="protein sequence ID" value="WTU77773.1"/>
    <property type="molecule type" value="Genomic_DNA"/>
</dbReference>
<reference evidence="1" key="1">
    <citation type="submission" date="2022-10" db="EMBL/GenBank/DDBJ databases">
        <title>The complete genomes of actinobacterial strains from the NBC collection.</title>
        <authorList>
            <person name="Joergensen T.S."/>
            <person name="Alvarez Arevalo M."/>
            <person name="Sterndorff E.B."/>
            <person name="Faurdal D."/>
            <person name="Vuksanovic O."/>
            <person name="Mourched A.-S."/>
            <person name="Charusanti P."/>
            <person name="Shaw S."/>
            <person name="Blin K."/>
            <person name="Weber T."/>
        </authorList>
    </citation>
    <scope>NUCLEOTIDE SEQUENCE</scope>
    <source>
        <strain evidence="1">NBC_00049</strain>
    </source>
</reference>